<dbReference type="EMBL" id="UINC01196801">
    <property type="protein sequence ID" value="SVE13969.1"/>
    <property type="molecule type" value="Genomic_DNA"/>
</dbReference>
<dbReference type="AlphaFoldDB" id="A0A383B2F0"/>
<feature type="non-terminal residue" evidence="1">
    <location>
        <position position="1"/>
    </location>
</feature>
<reference evidence="1" key="1">
    <citation type="submission" date="2018-05" db="EMBL/GenBank/DDBJ databases">
        <authorList>
            <person name="Lanie J.A."/>
            <person name="Ng W.-L."/>
            <person name="Kazmierczak K.M."/>
            <person name="Andrzejewski T.M."/>
            <person name="Davidsen T.M."/>
            <person name="Wayne K.J."/>
            <person name="Tettelin H."/>
            <person name="Glass J.I."/>
            <person name="Rusch D."/>
            <person name="Podicherti R."/>
            <person name="Tsui H.-C.T."/>
            <person name="Winkler M.E."/>
        </authorList>
    </citation>
    <scope>NUCLEOTIDE SEQUENCE</scope>
</reference>
<protein>
    <submittedName>
        <fullName evidence="1">Uncharacterized protein</fullName>
    </submittedName>
</protein>
<accession>A0A383B2F0</accession>
<gene>
    <name evidence="1" type="ORF">METZ01_LOCUS466823</name>
</gene>
<proteinExistence type="predicted"/>
<sequence length="21" mass="2647">TPPRVEIWVYLYNNHIYLSLR</sequence>
<name>A0A383B2F0_9ZZZZ</name>
<evidence type="ECO:0000313" key="1">
    <source>
        <dbReference type="EMBL" id="SVE13969.1"/>
    </source>
</evidence>
<organism evidence="1">
    <name type="scientific">marine metagenome</name>
    <dbReference type="NCBI Taxonomy" id="408172"/>
    <lineage>
        <taxon>unclassified sequences</taxon>
        <taxon>metagenomes</taxon>
        <taxon>ecological metagenomes</taxon>
    </lineage>
</organism>